<dbReference type="AlphaFoldDB" id="A0AAV1SCX2"/>
<accession>A0AAV1SCX2</accession>
<dbReference type="Proteomes" id="UP001314170">
    <property type="component" value="Unassembled WGS sequence"/>
</dbReference>
<sequence length="71" mass="7787">DKQDEVGKSHPRPPHSPIKAGNPRVNLGKLTRGSVEAGQIAIPRSEVGFRDFGQTASQLHSIKQKLTPKYE</sequence>
<evidence type="ECO:0000313" key="2">
    <source>
        <dbReference type="EMBL" id="CAK7349244.1"/>
    </source>
</evidence>
<organism evidence="2 3">
    <name type="scientific">Dovyalis caffra</name>
    <dbReference type="NCBI Taxonomy" id="77055"/>
    <lineage>
        <taxon>Eukaryota</taxon>
        <taxon>Viridiplantae</taxon>
        <taxon>Streptophyta</taxon>
        <taxon>Embryophyta</taxon>
        <taxon>Tracheophyta</taxon>
        <taxon>Spermatophyta</taxon>
        <taxon>Magnoliopsida</taxon>
        <taxon>eudicotyledons</taxon>
        <taxon>Gunneridae</taxon>
        <taxon>Pentapetalae</taxon>
        <taxon>rosids</taxon>
        <taxon>fabids</taxon>
        <taxon>Malpighiales</taxon>
        <taxon>Salicaceae</taxon>
        <taxon>Flacourtieae</taxon>
        <taxon>Dovyalis</taxon>
    </lineage>
</organism>
<feature type="region of interest" description="Disordered" evidence="1">
    <location>
        <begin position="1"/>
        <end position="28"/>
    </location>
</feature>
<keyword evidence="3" id="KW-1185">Reference proteome</keyword>
<dbReference type="EMBL" id="CAWUPB010001173">
    <property type="protein sequence ID" value="CAK7349244.1"/>
    <property type="molecule type" value="Genomic_DNA"/>
</dbReference>
<evidence type="ECO:0000256" key="1">
    <source>
        <dbReference type="SAM" id="MobiDB-lite"/>
    </source>
</evidence>
<proteinExistence type="predicted"/>
<evidence type="ECO:0000313" key="3">
    <source>
        <dbReference type="Proteomes" id="UP001314170"/>
    </source>
</evidence>
<comment type="caution">
    <text evidence="2">The sequence shown here is derived from an EMBL/GenBank/DDBJ whole genome shotgun (WGS) entry which is preliminary data.</text>
</comment>
<feature type="non-terminal residue" evidence="2">
    <location>
        <position position="1"/>
    </location>
</feature>
<name>A0AAV1SCX2_9ROSI</name>
<gene>
    <name evidence="2" type="ORF">DCAF_LOCUS21956</name>
</gene>
<reference evidence="2 3" key="1">
    <citation type="submission" date="2024-01" db="EMBL/GenBank/DDBJ databases">
        <authorList>
            <person name="Waweru B."/>
        </authorList>
    </citation>
    <scope>NUCLEOTIDE SEQUENCE [LARGE SCALE GENOMIC DNA]</scope>
</reference>
<protein>
    <submittedName>
        <fullName evidence="2">Uncharacterized protein</fullName>
    </submittedName>
</protein>